<organism evidence="2 3">
    <name type="scientific">Mariniflexile litorale</name>
    <dbReference type="NCBI Taxonomy" id="3045158"/>
    <lineage>
        <taxon>Bacteria</taxon>
        <taxon>Pseudomonadati</taxon>
        <taxon>Bacteroidota</taxon>
        <taxon>Flavobacteriia</taxon>
        <taxon>Flavobacteriales</taxon>
        <taxon>Flavobacteriaceae</taxon>
        <taxon>Mariniflexile</taxon>
    </lineage>
</organism>
<dbReference type="Proteomes" id="UP001224325">
    <property type="component" value="Chromosome"/>
</dbReference>
<sequence length="247" mass="30044">MITNSENTNHLTTSEYRKTYFETNKTLIFPYACMELMNEYFEIKRDRFLKDAKEQLQPNYNQKNEIKIFIKKEIKEFKEYRNQKKEVIQNSILEKTREKISLKQKRYINFLKEQLIKLEQLNDSNSELAKEQLFEEQNKLIPKVAIKDVYNHFETLIKTTNKNNEFYLTNKQLLIFIKTTFIDLEPQIQDFNCKGFIKKNIRKVFFDFYFNSKNKESNQTSLKRKYFNIMNDAFNGFNENDYTDFAK</sequence>
<dbReference type="RefSeq" id="WP_308991667.1">
    <property type="nucleotide sequence ID" value="NZ_CP155618.1"/>
</dbReference>
<accession>A0AAU7EKT9</accession>
<evidence type="ECO:0000256" key="1">
    <source>
        <dbReference type="SAM" id="Coils"/>
    </source>
</evidence>
<evidence type="ECO:0000313" key="3">
    <source>
        <dbReference type="Proteomes" id="UP001224325"/>
    </source>
</evidence>
<dbReference type="EMBL" id="CP155618">
    <property type="protein sequence ID" value="XBL15835.1"/>
    <property type="molecule type" value="Genomic_DNA"/>
</dbReference>
<keyword evidence="1" id="KW-0175">Coiled coil</keyword>
<keyword evidence="3" id="KW-1185">Reference proteome</keyword>
<feature type="coiled-coil region" evidence="1">
    <location>
        <begin position="70"/>
        <end position="131"/>
    </location>
</feature>
<protein>
    <submittedName>
        <fullName evidence="2">Uncharacterized protein</fullName>
    </submittedName>
</protein>
<gene>
    <name evidence="2" type="ORF">QLS71_007415</name>
</gene>
<reference evidence="2" key="1">
    <citation type="submission" date="2024-04" db="EMBL/GenBank/DDBJ databases">
        <title>Mariniflexile litorale, isolated from the shallow sediments of the Sea of Japan.</title>
        <authorList>
            <person name="Romanenko L."/>
            <person name="Isaeva M."/>
        </authorList>
    </citation>
    <scope>NUCLEOTIDE SEQUENCE [LARGE SCALE GENOMIC DNA]</scope>
    <source>
        <strain evidence="2">KMM 9835</strain>
    </source>
</reference>
<dbReference type="KEGG" id="mlil:QLS71_007415"/>
<proteinExistence type="predicted"/>
<evidence type="ECO:0000313" key="2">
    <source>
        <dbReference type="EMBL" id="XBL15835.1"/>
    </source>
</evidence>
<dbReference type="AlphaFoldDB" id="A0AAU7EKT9"/>
<name>A0AAU7EKT9_9FLAO</name>